<keyword evidence="14" id="KW-1185">Reference proteome</keyword>
<dbReference type="FunFam" id="3.30.160.60:FF:000340">
    <property type="entry name" value="zinc finger protein 473 isoform X1"/>
    <property type="match status" value="1"/>
</dbReference>
<gene>
    <name evidence="13" type="ORF">BDW47DRAFT_73816</name>
</gene>
<dbReference type="RefSeq" id="XP_024674961.1">
    <property type="nucleotide sequence ID" value="XM_024819721.1"/>
</dbReference>
<dbReference type="InterPro" id="IPR013087">
    <property type="entry name" value="Znf_C2H2_type"/>
</dbReference>
<dbReference type="PROSITE" id="PS50157">
    <property type="entry name" value="ZINC_FINGER_C2H2_2"/>
    <property type="match status" value="1"/>
</dbReference>
<keyword evidence="2" id="KW-0479">Metal-binding</keyword>
<evidence type="ECO:0000256" key="8">
    <source>
        <dbReference type="ARBA" id="ARBA00023242"/>
    </source>
</evidence>
<dbReference type="SMART" id="SM00355">
    <property type="entry name" value="ZnF_C2H2"/>
    <property type="match status" value="2"/>
</dbReference>
<dbReference type="GO" id="GO:0006357">
    <property type="term" value="P:regulation of transcription by RNA polymerase II"/>
    <property type="evidence" value="ECO:0007669"/>
    <property type="project" value="TreeGrafter"/>
</dbReference>
<dbReference type="PANTHER" id="PTHR46179">
    <property type="entry name" value="ZINC FINGER PROTEIN"/>
    <property type="match status" value="1"/>
</dbReference>
<evidence type="ECO:0000313" key="14">
    <source>
        <dbReference type="Proteomes" id="UP000234585"/>
    </source>
</evidence>
<dbReference type="Proteomes" id="UP000234585">
    <property type="component" value="Unassembled WGS sequence"/>
</dbReference>
<dbReference type="InterPro" id="IPR036236">
    <property type="entry name" value="Znf_C2H2_sf"/>
</dbReference>
<dbReference type="PROSITE" id="PS00028">
    <property type="entry name" value="ZINC_FINGER_C2H2_1"/>
    <property type="match status" value="1"/>
</dbReference>
<comment type="subcellular location">
    <subcellularLocation>
        <location evidence="1">Nucleus</location>
    </subcellularLocation>
</comment>
<evidence type="ECO:0000256" key="3">
    <source>
        <dbReference type="ARBA" id="ARBA00022737"/>
    </source>
</evidence>
<evidence type="ECO:0000256" key="9">
    <source>
        <dbReference type="ARBA" id="ARBA00038089"/>
    </source>
</evidence>
<comment type="similarity">
    <text evidence="9">Belongs to the pacC/RIM101 family.</text>
</comment>
<dbReference type="InterPro" id="IPR051061">
    <property type="entry name" value="Zinc_finger_trans_reg"/>
</dbReference>
<dbReference type="EMBL" id="KZ559122">
    <property type="protein sequence ID" value="PLB40949.1"/>
    <property type="molecule type" value="Genomic_DNA"/>
</dbReference>
<dbReference type="OrthoDB" id="2687452at2759"/>
<proteinExistence type="inferred from homology"/>
<evidence type="ECO:0000256" key="2">
    <source>
        <dbReference type="ARBA" id="ARBA00022723"/>
    </source>
</evidence>
<dbReference type="SUPFAM" id="SSF57667">
    <property type="entry name" value="beta-beta-alpha zinc fingers"/>
    <property type="match status" value="1"/>
</dbReference>
<evidence type="ECO:0000256" key="6">
    <source>
        <dbReference type="ARBA" id="ARBA00023015"/>
    </source>
</evidence>
<evidence type="ECO:0000256" key="11">
    <source>
        <dbReference type="PROSITE-ProRule" id="PRU00042"/>
    </source>
</evidence>
<keyword evidence="5" id="KW-0862">Zinc</keyword>
<dbReference type="Pfam" id="PF00096">
    <property type="entry name" value="zf-C2H2"/>
    <property type="match status" value="1"/>
</dbReference>
<keyword evidence="3" id="KW-0677">Repeat</keyword>
<evidence type="ECO:0000256" key="10">
    <source>
        <dbReference type="ARBA" id="ARBA00039490"/>
    </source>
</evidence>
<dbReference type="Gene3D" id="3.30.160.60">
    <property type="entry name" value="Classic Zinc Finger"/>
    <property type="match status" value="1"/>
</dbReference>
<dbReference type="STRING" id="41067.A0A2I2FK00"/>
<accession>A0A2I2FK00</accession>
<sequence>MFSVMSPNVHMCPPMDKSYSAHSSYSSSSEDSIPSMGPYDMYGLMGSSLQMGMQQSSPVYSSSIESSYFGSPATPEPYHDYAPSMSYSPGMYAAVNMYQNFSSAPSHPWAPMQEPCYGETMTPEPCDMEMYGAGSDVYEAPLEVTKPIKPFGCEDCGRAFTRPADLRRHQTSVHNPVPEDCPVEGCPRKAGNGFPRRDHLKEHLRSYHHIDVPKRSRRVTKTV</sequence>
<dbReference type="PANTHER" id="PTHR46179:SF13">
    <property type="entry name" value="C2H2-TYPE DOMAIN-CONTAINING PROTEIN"/>
    <property type="match status" value="1"/>
</dbReference>
<reference evidence="13 14" key="1">
    <citation type="submission" date="2017-12" db="EMBL/GenBank/DDBJ databases">
        <authorList>
            <consortium name="DOE Joint Genome Institute"/>
            <person name="Haridas S."/>
            <person name="Kjaerbolling I."/>
            <person name="Vesth T.C."/>
            <person name="Frisvad J.C."/>
            <person name="Nybo J.L."/>
            <person name="Theobald S."/>
            <person name="Kuo A."/>
            <person name="Bowyer P."/>
            <person name="Matsuda Y."/>
            <person name="Mondo S."/>
            <person name="Lyhne E.K."/>
            <person name="Kogle M.E."/>
            <person name="Clum A."/>
            <person name="Lipzen A."/>
            <person name="Salamov A."/>
            <person name="Ngan C.Y."/>
            <person name="Daum C."/>
            <person name="Chiniquy J."/>
            <person name="Barry K."/>
            <person name="LaButti K."/>
            <person name="Simmons B.A."/>
            <person name="Magnuson J.K."/>
            <person name="Mortensen U.H."/>
            <person name="Larsen T.O."/>
            <person name="Grigoriev I.V."/>
            <person name="Baker S.E."/>
            <person name="Andersen M.R."/>
            <person name="Nordberg H.P."/>
            <person name="Cantor M.N."/>
            <person name="Hua S.X."/>
        </authorList>
    </citation>
    <scope>NUCLEOTIDE SEQUENCE [LARGE SCALE GENOMIC DNA]</scope>
    <source>
        <strain evidence="13 14">CBS 102.13</strain>
    </source>
</reference>
<protein>
    <recommendedName>
        <fullName evidence="10">pH-response transcription factor pacC/RIM101</fullName>
    </recommendedName>
</protein>
<feature type="domain" description="C2H2-type" evidence="12">
    <location>
        <begin position="151"/>
        <end position="179"/>
    </location>
</feature>
<keyword evidence="4 11" id="KW-0863">Zinc-finger</keyword>
<evidence type="ECO:0000256" key="5">
    <source>
        <dbReference type="ARBA" id="ARBA00022833"/>
    </source>
</evidence>
<dbReference type="InterPro" id="IPR059095">
    <property type="entry name" value="Znf_C2H2_17_2nd"/>
</dbReference>
<evidence type="ECO:0000256" key="4">
    <source>
        <dbReference type="ARBA" id="ARBA00022771"/>
    </source>
</evidence>
<keyword evidence="8" id="KW-0539">Nucleus</keyword>
<evidence type="ECO:0000259" key="12">
    <source>
        <dbReference type="PROSITE" id="PS50157"/>
    </source>
</evidence>
<evidence type="ECO:0000256" key="1">
    <source>
        <dbReference type="ARBA" id="ARBA00004123"/>
    </source>
</evidence>
<dbReference type="GeneID" id="36526881"/>
<name>A0A2I2FK00_ASPCN</name>
<evidence type="ECO:0000313" key="13">
    <source>
        <dbReference type="EMBL" id="PLB40949.1"/>
    </source>
</evidence>
<organism evidence="13 14">
    <name type="scientific">Aspergillus candidus</name>
    <dbReference type="NCBI Taxonomy" id="41067"/>
    <lineage>
        <taxon>Eukaryota</taxon>
        <taxon>Fungi</taxon>
        <taxon>Dikarya</taxon>
        <taxon>Ascomycota</taxon>
        <taxon>Pezizomycotina</taxon>
        <taxon>Eurotiomycetes</taxon>
        <taxon>Eurotiomycetidae</taxon>
        <taxon>Eurotiales</taxon>
        <taxon>Aspergillaceae</taxon>
        <taxon>Aspergillus</taxon>
        <taxon>Aspergillus subgen. Circumdati</taxon>
    </lineage>
</organism>
<dbReference type="GO" id="GO:0005634">
    <property type="term" value="C:nucleus"/>
    <property type="evidence" value="ECO:0007669"/>
    <property type="project" value="UniProtKB-SubCell"/>
</dbReference>
<keyword evidence="6" id="KW-0805">Transcription regulation</keyword>
<evidence type="ECO:0000256" key="7">
    <source>
        <dbReference type="ARBA" id="ARBA00023163"/>
    </source>
</evidence>
<dbReference type="GO" id="GO:0008270">
    <property type="term" value="F:zinc ion binding"/>
    <property type="evidence" value="ECO:0007669"/>
    <property type="project" value="UniProtKB-KW"/>
</dbReference>
<dbReference type="Pfam" id="PF26176">
    <property type="entry name" value="zf_C2H2_17_2"/>
    <property type="match status" value="1"/>
</dbReference>
<dbReference type="AlphaFoldDB" id="A0A2I2FK00"/>
<keyword evidence="7" id="KW-0804">Transcription</keyword>